<protein>
    <submittedName>
        <fullName evidence="3">Uncharacterized protein</fullName>
    </submittedName>
</protein>
<organism evidence="3">
    <name type="scientific">Leptospirillum ferriphilum</name>
    <dbReference type="NCBI Taxonomy" id="178606"/>
    <lineage>
        <taxon>Bacteria</taxon>
        <taxon>Pseudomonadati</taxon>
        <taxon>Nitrospirota</taxon>
        <taxon>Nitrospiria</taxon>
        <taxon>Nitrospirales</taxon>
        <taxon>Nitrospiraceae</taxon>
        <taxon>Leptospirillum</taxon>
    </lineage>
</organism>
<feature type="transmembrane region" description="Helical" evidence="2">
    <location>
        <begin position="12"/>
        <end position="31"/>
    </location>
</feature>
<comment type="caution">
    <text evidence="3">The sequence shown here is derived from an EMBL/GenBank/DDBJ whole genome shotgun (WGS) entry which is preliminary data.</text>
</comment>
<gene>
    <name evidence="3" type="ORF">ENX03_00310</name>
</gene>
<feature type="compositionally biased region" description="Polar residues" evidence="1">
    <location>
        <begin position="141"/>
        <end position="155"/>
    </location>
</feature>
<dbReference type="AlphaFoldDB" id="A0A7C3LVG5"/>
<reference evidence="3" key="1">
    <citation type="journal article" date="2020" name="mSystems">
        <title>Genome- and Community-Level Interaction Insights into Carbon Utilization and Element Cycling Functions of Hydrothermarchaeota in Hydrothermal Sediment.</title>
        <authorList>
            <person name="Zhou Z."/>
            <person name="Liu Y."/>
            <person name="Xu W."/>
            <person name="Pan J."/>
            <person name="Luo Z.H."/>
            <person name="Li M."/>
        </authorList>
    </citation>
    <scope>NUCLEOTIDE SEQUENCE [LARGE SCALE GENOMIC DNA]</scope>
    <source>
        <strain evidence="3">SpSt-902</strain>
    </source>
</reference>
<feature type="transmembrane region" description="Helical" evidence="2">
    <location>
        <begin position="69"/>
        <end position="89"/>
    </location>
</feature>
<keyword evidence="2" id="KW-0812">Transmembrane</keyword>
<feature type="region of interest" description="Disordered" evidence="1">
    <location>
        <begin position="134"/>
        <end position="155"/>
    </location>
</feature>
<keyword evidence="2" id="KW-0472">Membrane</keyword>
<accession>A0A7C3LVG5</accession>
<dbReference type="EMBL" id="DTMM01000005">
    <property type="protein sequence ID" value="HFT92384.1"/>
    <property type="molecule type" value="Genomic_DNA"/>
</dbReference>
<evidence type="ECO:0000256" key="2">
    <source>
        <dbReference type="SAM" id="Phobius"/>
    </source>
</evidence>
<evidence type="ECO:0000256" key="1">
    <source>
        <dbReference type="SAM" id="MobiDB-lite"/>
    </source>
</evidence>
<proteinExistence type="predicted"/>
<keyword evidence="2" id="KW-1133">Transmembrane helix</keyword>
<evidence type="ECO:0000313" key="3">
    <source>
        <dbReference type="EMBL" id="HFT92384.1"/>
    </source>
</evidence>
<sequence length="155" mass="17190">MLDLPSHTRIPLAIVAGILLFAGLDSVFGLTEGAFHHLFGGGILWTYLLVPTLIAFLVGYWIGPWGKFLAAIPPMGYILVAYLIASHHSDYHSLGIPTAPFMMIFFITVPEVSFAGGWVGEVFRKRRDTRRRREARMRESLASNASSTSERGIKL</sequence>
<feature type="transmembrane region" description="Helical" evidence="2">
    <location>
        <begin position="43"/>
        <end position="62"/>
    </location>
</feature>
<name>A0A7C3LVG5_9BACT</name>
<feature type="transmembrane region" description="Helical" evidence="2">
    <location>
        <begin position="101"/>
        <end position="123"/>
    </location>
</feature>